<dbReference type="EMBL" id="MT143881">
    <property type="protein sequence ID" value="QJB04387.1"/>
    <property type="molecule type" value="Genomic_DNA"/>
</dbReference>
<evidence type="ECO:0000313" key="1">
    <source>
        <dbReference type="EMBL" id="QJA99697.1"/>
    </source>
</evidence>
<keyword evidence="1" id="KW-0808">Transferase</keyword>
<gene>
    <name evidence="1" type="ORF">MM171A00920_0015</name>
    <name evidence="2" type="ORF">MM171B00326_0022</name>
</gene>
<name>A0A6M3LWN1_9ZZZZ</name>
<sequence length="225" mass="25865">MEYLRREPKPGDPKHTLAINLKHALPKIKGDKIIIIEDDEYYAPTYIEEMSRHLENHKVVGIMHSKYYHLPSGGYVQMGNSQHASLAQTAFKGSFMPELSRFIEIGMIKDWLDCQIWAALKTSRHPRPTNMLTPRSLRIIQNKIAASKNGQSFLFVDSDKPLYLGIKGLPGRPGIGQGHNVGMYRTRDSATRDILKSWVPEDYQIYIDVINGKLTENNYREYFGW</sequence>
<reference evidence="1" key="1">
    <citation type="submission" date="2020-03" db="EMBL/GenBank/DDBJ databases">
        <title>The deep terrestrial virosphere.</title>
        <authorList>
            <person name="Holmfeldt K."/>
            <person name="Nilsson E."/>
            <person name="Simone D."/>
            <person name="Lopez-Fernandez M."/>
            <person name="Wu X."/>
            <person name="de Brujin I."/>
            <person name="Lundin D."/>
            <person name="Andersson A."/>
            <person name="Bertilsson S."/>
            <person name="Dopson M."/>
        </authorList>
    </citation>
    <scope>NUCLEOTIDE SEQUENCE</scope>
    <source>
        <strain evidence="1">MM171A00920</strain>
        <strain evidence="2">MM171B00326</strain>
    </source>
</reference>
<dbReference type="GO" id="GO:0016740">
    <property type="term" value="F:transferase activity"/>
    <property type="evidence" value="ECO:0007669"/>
    <property type="project" value="UniProtKB-KW"/>
</dbReference>
<dbReference type="EMBL" id="MT143663">
    <property type="protein sequence ID" value="QJA99697.1"/>
    <property type="molecule type" value="Genomic_DNA"/>
</dbReference>
<dbReference type="InterPro" id="IPR029044">
    <property type="entry name" value="Nucleotide-diphossugar_trans"/>
</dbReference>
<dbReference type="AlphaFoldDB" id="A0A6M3LWN1"/>
<dbReference type="SUPFAM" id="SSF53448">
    <property type="entry name" value="Nucleotide-diphospho-sugar transferases"/>
    <property type="match status" value="1"/>
</dbReference>
<evidence type="ECO:0000313" key="2">
    <source>
        <dbReference type="EMBL" id="QJB04387.1"/>
    </source>
</evidence>
<protein>
    <submittedName>
        <fullName evidence="1">Putative glycosyltransferase</fullName>
    </submittedName>
</protein>
<dbReference type="Gene3D" id="3.90.550.10">
    <property type="entry name" value="Spore Coat Polysaccharide Biosynthesis Protein SpsA, Chain A"/>
    <property type="match status" value="1"/>
</dbReference>
<proteinExistence type="predicted"/>
<accession>A0A6M3LWN1</accession>
<organism evidence="1">
    <name type="scientific">viral metagenome</name>
    <dbReference type="NCBI Taxonomy" id="1070528"/>
    <lineage>
        <taxon>unclassified sequences</taxon>
        <taxon>metagenomes</taxon>
        <taxon>organismal metagenomes</taxon>
    </lineage>
</organism>